<dbReference type="Proteomes" id="UP000592780">
    <property type="component" value="Unassembled WGS sequence"/>
</dbReference>
<comment type="caution">
    <text evidence="2">The sequence shown here is derived from an EMBL/GenBank/DDBJ whole genome shotgun (WGS) entry which is preliminary data.</text>
</comment>
<dbReference type="RefSeq" id="WP_018431644.1">
    <property type="nucleotide sequence ID" value="NZ_JACHDD010000007.1"/>
</dbReference>
<sequence length="161" mass="18741">MKYVAHLFCFLLLVHVSSAHATDNFPPEFDPQPLKRALPDNDPYYGPPEVAIRKLLSYWKKNRGTNHFCVIGYAWPNDDLDIWVYWAEQKRLLQWRGFSDQERREAGLITAQANFKLGKNTVATPHDINGRNDVVTRAWWYAVVNDCLAHGERFTIKPLKQ</sequence>
<feature type="signal peptide" evidence="1">
    <location>
        <begin position="1"/>
        <end position="21"/>
    </location>
</feature>
<keyword evidence="1" id="KW-0732">Signal</keyword>
<evidence type="ECO:0008006" key="4">
    <source>
        <dbReference type="Google" id="ProtNLM"/>
    </source>
</evidence>
<accession>A0A7W8Q9I8</accession>
<dbReference type="EMBL" id="JACHDD010000007">
    <property type="protein sequence ID" value="MBB5426328.1"/>
    <property type="molecule type" value="Genomic_DNA"/>
</dbReference>
<dbReference type="OrthoDB" id="9130772at2"/>
<evidence type="ECO:0000313" key="2">
    <source>
        <dbReference type="EMBL" id="MBB5426328.1"/>
    </source>
</evidence>
<organism evidence="2 3">
    <name type="scientific">Paraburkholderia atlantica</name>
    <dbReference type="NCBI Taxonomy" id="2654982"/>
    <lineage>
        <taxon>Bacteria</taxon>
        <taxon>Pseudomonadati</taxon>
        <taxon>Pseudomonadota</taxon>
        <taxon>Betaproteobacteria</taxon>
        <taxon>Burkholderiales</taxon>
        <taxon>Burkholderiaceae</taxon>
        <taxon>Paraburkholderia</taxon>
    </lineage>
</organism>
<reference evidence="2 3" key="1">
    <citation type="submission" date="2020-08" db="EMBL/GenBank/DDBJ databases">
        <title>Genomic Encyclopedia of Type Strains, Phase IV (KMG-V): Genome sequencing to study the core and pangenomes of soil and plant-associated prokaryotes.</title>
        <authorList>
            <person name="Whitman W."/>
        </authorList>
    </citation>
    <scope>NUCLEOTIDE SEQUENCE [LARGE SCALE GENOMIC DNA]</scope>
    <source>
        <strain evidence="2 3">JPY158</strain>
    </source>
</reference>
<feature type="chain" id="PRO_5030657747" description="Secreted protein" evidence="1">
    <location>
        <begin position="22"/>
        <end position="161"/>
    </location>
</feature>
<dbReference type="AlphaFoldDB" id="A0A7W8Q9I8"/>
<protein>
    <recommendedName>
        <fullName evidence="4">Secreted protein</fullName>
    </recommendedName>
</protein>
<proteinExistence type="predicted"/>
<gene>
    <name evidence="2" type="ORF">HDG40_004502</name>
</gene>
<keyword evidence="3" id="KW-1185">Reference proteome</keyword>
<evidence type="ECO:0000313" key="3">
    <source>
        <dbReference type="Proteomes" id="UP000592780"/>
    </source>
</evidence>
<name>A0A7W8Q9I8_PARAM</name>
<evidence type="ECO:0000256" key="1">
    <source>
        <dbReference type="SAM" id="SignalP"/>
    </source>
</evidence>